<feature type="compositionally biased region" description="Basic and acidic residues" evidence="1">
    <location>
        <begin position="58"/>
        <end position="72"/>
    </location>
</feature>
<name>A0AAD9NQG0_RIDPI</name>
<evidence type="ECO:0000256" key="2">
    <source>
        <dbReference type="SAM" id="Phobius"/>
    </source>
</evidence>
<feature type="transmembrane region" description="Helical" evidence="2">
    <location>
        <begin position="15"/>
        <end position="38"/>
    </location>
</feature>
<sequence length="165" mass="17385">MCPKSPSPSGIPSHYIIAAVAVATVVIVLVVVIVVRLLRRRLAAKSHGKYDNAVPDKTTSESKFARPREPQQHEYYEEISLTSLGDAVLDSVNNSGDASANDGYDDTVARPSVPGGQPATVHQHSPQEGYEILTTSATASTPNSGYVSVVNVTAISPPVSADLSM</sequence>
<comment type="caution">
    <text evidence="3">The sequence shown here is derived from an EMBL/GenBank/DDBJ whole genome shotgun (WGS) entry which is preliminary data.</text>
</comment>
<gene>
    <name evidence="3" type="ORF">NP493_519g04011</name>
</gene>
<evidence type="ECO:0000313" key="3">
    <source>
        <dbReference type="EMBL" id="KAK2179002.1"/>
    </source>
</evidence>
<dbReference type="Proteomes" id="UP001209878">
    <property type="component" value="Unassembled WGS sequence"/>
</dbReference>
<feature type="region of interest" description="Disordered" evidence="1">
    <location>
        <begin position="48"/>
        <end position="72"/>
    </location>
</feature>
<keyword evidence="2" id="KW-0472">Membrane</keyword>
<organism evidence="3 4">
    <name type="scientific">Ridgeia piscesae</name>
    <name type="common">Tubeworm</name>
    <dbReference type="NCBI Taxonomy" id="27915"/>
    <lineage>
        <taxon>Eukaryota</taxon>
        <taxon>Metazoa</taxon>
        <taxon>Spiralia</taxon>
        <taxon>Lophotrochozoa</taxon>
        <taxon>Annelida</taxon>
        <taxon>Polychaeta</taxon>
        <taxon>Sedentaria</taxon>
        <taxon>Canalipalpata</taxon>
        <taxon>Sabellida</taxon>
        <taxon>Siboglinidae</taxon>
        <taxon>Ridgeia</taxon>
    </lineage>
</organism>
<keyword evidence="4" id="KW-1185">Reference proteome</keyword>
<evidence type="ECO:0000256" key="1">
    <source>
        <dbReference type="SAM" id="MobiDB-lite"/>
    </source>
</evidence>
<keyword evidence="2" id="KW-1133">Transmembrane helix</keyword>
<dbReference type="EMBL" id="JAODUO010000519">
    <property type="protein sequence ID" value="KAK2179002.1"/>
    <property type="molecule type" value="Genomic_DNA"/>
</dbReference>
<accession>A0AAD9NQG0</accession>
<proteinExistence type="predicted"/>
<protein>
    <submittedName>
        <fullName evidence="3">Uncharacterized protein</fullName>
    </submittedName>
</protein>
<keyword evidence="2" id="KW-0812">Transmembrane</keyword>
<evidence type="ECO:0000313" key="4">
    <source>
        <dbReference type="Proteomes" id="UP001209878"/>
    </source>
</evidence>
<dbReference type="AlphaFoldDB" id="A0AAD9NQG0"/>
<reference evidence="3" key="1">
    <citation type="journal article" date="2023" name="Mol. Biol. Evol.">
        <title>Third-Generation Sequencing Reveals the Adaptive Role of the Epigenome in Three Deep-Sea Polychaetes.</title>
        <authorList>
            <person name="Perez M."/>
            <person name="Aroh O."/>
            <person name="Sun Y."/>
            <person name="Lan Y."/>
            <person name="Juniper S.K."/>
            <person name="Young C.R."/>
            <person name="Angers B."/>
            <person name="Qian P.Y."/>
        </authorList>
    </citation>
    <scope>NUCLEOTIDE SEQUENCE</scope>
    <source>
        <strain evidence="3">R07B-5</strain>
    </source>
</reference>